<proteinExistence type="predicted"/>
<protein>
    <submittedName>
        <fullName evidence="1">(Mediterranean fruit fly) hypothetical protein</fullName>
    </submittedName>
</protein>
<gene>
    <name evidence="1" type="ORF">CCAP1982_LOCUS13799</name>
</gene>
<dbReference type="AlphaFoldDB" id="A0A811V1T4"/>
<comment type="caution">
    <text evidence="1">The sequence shown here is derived from an EMBL/GenBank/DDBJ whole genome shotgun (WGS) entry which is preliminary data.</text>
</comment>
<evidence type="ECO:0000313" key="1">
    <source>
        <dbReference type="EMBL" id="CAD7005439.1"/>
    </source>
</evidence>
<dbReference type="Proteomes" id="UP000606786">
    <property type="component" value="Unassembled WGS sequence"/>
</dbReference>
<reference evidence="1" key="1">
    <citation type="submission" date="2020-11" db="EMBL/GenBank/DDBJ databases">
        <authorList>
            <person name="Whitehead M."/>
        </authorList>
    </citation>
    <scope>NUCLEOTIDE SEQUENCE</scope>
    <source>
        <strain evidence="1">EGII</strain>
    </source>
</reference>
<dbReference type="EMBL" id="CAJHJT010000034">
    <property type="protein sequence ID" value="CAD7005439.1"/>
    <property type="molecule type" value="Genomic_DNA"/>
</dbReference>
<accession>A0A811V1T4</accession>
<evidence type="ECO:0000313" key="2">
    <source>
        <dbReference type="Proteomes" id="UP000606786"/>
    </source>
</evidence>
<name>A0A811V1T4_CERCA</name>
<sequence length="93" mass="10301">MRSSWKLISNGKTYQELGAKLVESLKTPKPIENKQHGNIKDPADTARRTLPTVELKISELELKCGGGTCMGWLNYSVGLHSCKNGSRVFPKDI</sequence>
<organism evidence="1 2">
    <name type="scientific">Ceratitis capitata</name>
    <name type="common">Mediterranean fruit fly</name>
    <name type="synonym">Tephritis capitata</name>
    <dbReference type="NCBI Taxonomy" id="7213"/>
    <lineage>
        <taxon>Eukaryota</taxon>
        <taxon>Metazoa</taxon>
        <taxon>Ecdysozoa</taxon>
        <taxon>Arthropoda</taxon>
        <taxon>Hexapoda</taxon>
        <taxon>Insecta</taxon>
        <taxon>Pterygota</taxon>
        <taxon>Neoptera</taxon>
        <taxon>Endopterygota</taxon>
        <taxon>Diptera</taxon>
        <taxon>Brachycera</taxon>
        <taxon>Muscomorpha</taxon>
        <taxon>Tephritoidea</taxon>
        <taxon>Tephritidae</taxon>
        <taxon>Ceratitis</taxon>
        <taxon>Ceratitis</taxon>
    </lineage>
</organism>
<keyword evidence="2" id="KW-1185">Reference proteome</keyword>